<dbReference type="HOGENOM" id="CLU_2706260_0_0_1"/>
<keyword evidence="3" id="KW-1185">Reference proteome</keyword>
<dbReference type="KEGG" id="sapo:SAPIO_CDS8000"/>
<dbReference type="OrthoDB" id="3707757at2759"/>
<organism evidence="2 3">
    <name type="scientific">Pseudallescheria apiosperma</name>
    <name type="common">Scedosporium apiospermum</name>
    <dbReference type="NCBI Taxonomy" id="563466"/>
    <lineage>
        <taxon>Eukaryota</taxon>
        <taxon>Fungi</taxon>
        <taxon>Dikarya</taxon>
        <taxon>Ascomycota</taxon>
        <taxon>Pezizomycotina</taxon>
        <taxon>Sordariomycetes</taxon>
        <taxon>Hypocreomycetidae</taxon>
        <taxon>Microascales</taxon>
        <taxon>Microascaceae</taxon>
        <taxon>Scedosporium</taxon>
    </lineage>
</organism>
<gene>
    <name evidence="2" type="ORF">SAPIO_CDS8000</name>
</gene>
<dbReference type="GeneID" id="27727072"/>
<dbReference type="RefSeq" id="XP_016640609.1">
    <property type="nucleotide sequence ID" value="XM_016789736.1"/>
</dbReference>
<dbReference type="AlphaFoldDB" id="A0A084G0E8"/>
<comment type="caution">
    <text evidence="2">The sequence shown here is derived from an EMBL/GenBank/DDBJ whole genome shotgun (WGS) entry which is preliminary data.</text>
</comment>
<accession>A0A084G0E8</accession>
<evidence type="ECO:0000313" key="3">
    <source>
        <dbReference type="Proteomes" id="UP000028545"/>
    </source>
</evidence>
<protein>
    <submittedName>
        <fullName evidence="2">Uncharacterized protein</fullName>
    </submittedName>
</protein>
<dbReference type="VEuPathDB" id="FungiDB:SAPIO_CDS8000"/>
<feature type="compositionally biased region" description="Basic and acidic residues" evidence="1">
    <location>
        <begin position="61"/>
        <end position="73"/>
    </location>
</feature>
<sequence length="73" mass="7955">MAAAKSEDFNAKYTDANLASDAAPYDSERLCNLVKILEDADNGSISTAAPAILSPEEELENPSRREGRREKNL</sequence>
<proteinExistence type="predicted"/>
<name>A0A084G0E8_PSEDA</name>
<dbReference type="EMBL" id="JOWA01000116">
    <property type="protein sequence ID" value="KEZ40810.1"/>
    <property type="molecule type" value="Genomic_DNA"/>
</dbReference>
<evidence type="ECO:0000313" key="2">
    <source>
        <dbReference type="EMBL" id="KEZ40810.1"/>
    </source>
</evidence>
<reference evidence="2 3" key="1">
    <citation type="journal article" date="2014" name="Genome Announc.">
        <title>Draft genome sequence of the pathogenic fungus Scedosporium apiospermum.</title>
        <authorList>
            <person name="Vandeputte P."/>
            <person name="Ghamrawi S."/>
            <person name="Rechenmann M."/>
            <person name="Iltis A."/>
            <person name="Giraud S."/>
            <person name="Fleury M."/>
            <person name="Thornton C."/>
            <person name="Delhaes L."/>
            <person name="Meyer W."/>
            <person name="Papon N."/>
            <person name="Bouchara J.P."/>
        </authorList>
    </citation>
    <scope>NUCLEOTIDE SEQUENCE [LARGE SCALE GENOMIC DNA]</scope>
    <source>
        <strain evidence="2 3">IHEM 14462</strain>
    </source>
</reference>
<evidence type="ECO:0000256" key="1">
    <source>
        <dbReference type="SAM" id="MobiDB-lite"/>
    </source>
</evidence>
<dbReference type="Proteomes" id="UP000028545">
    <property type="component" value="Unassembled WGS sequence"/>
</dbReference>
<feature type="region of interest" description="Disordered" evidence="1">
    <location>
        <begin position="45"/>
        <end position="73"/>
    </location>
</feature>